<feature type="domain" description="C2H2-type" evidence="10">
    <location>
        <begin position="424"/>
        <end position="451"/>
    </location>
</feature>
<dbReference type="FunFam" id="3.30.160.60:FF:002343">
    <property type="entry name" value="Zinc finger protein 33A"/>
    <property type="match status" value="2"/>
</dbReference>
<dbReference type="OrthoDB" id="7295497at2759"/>
<dbReference type="SUPFAM" id="SSF57716">
    <property type="entry name" value="Glucocorticoid receptor-like (DNA-binding domain)"/>
    <property type="match status" value="1"/>
</dbReference>
<feature type="domain" description="C2H2-type" evidence="10">
    <location>
        <begin position="480"/>
        <end position="507"/>
    </location>
</feature>
<feature type="domain" description="C2H2-type" evidence="10">
    <location>
        <begin position="217"/>
        <end position="241"/>
    </location>
</feature>
<dbReference type="InterPro" id="IPR013087">
    <property type="entry name" value="Znf_C2H2_type"/>
</dbReference>
<feature type="domain" description="C2H2-type" evidence="10">
    <location>
        <begin position="508"/>
        <end position="535"/>
    </location>
</feature>
<dbReference type="SUPFAM" id="SSF57667">
    <property type="entry name" value="beta-beta-alpha zinc fingers"/>
    <property type="match status" value="6"/>
</dbReference>
<dbReference type="Gene3D" id="3.30.160.60">
    <property type="entry name" value="Classic Zinc Finger"/>
    <property type="match status" value="9"/>
</dbReference>
<comment type="subcellular location">
    <subcellularLocation>
        <location evidence="1">Nucleus</location>
    </subcellularLocation>
</comment>
<dbReference type="FunFam" id="3.30.160.60:FF:000688">
    <property type="entry name" value="zinc finger protein 197 isoform X1"/>
    <property type="match status" value="1"/>
</dbReference>
<feature type="domain" description="C2H2-type" evidence="10">
    <location>
        <begin position="303"/>
        <end position="330"/>
    </location>
</feature>
<evidence type="ECO:0000256" key="3">
    <source>
        <dbReference type="ARBA" id="ARBA00022737"/>
    </source>
</evidence>
<keyword evidence="3" id="KW-0677">Repeat</keyword>
<dbReference type="Pfam" id="PF07776">
    <property type="entry name" value="zf-AD"/>
    <property type="match status" value="1"/>
</dbReference>
<dbReference type="EMBL" id="OU892277">
    <property type="protein sequence ID" value="CAG9760624.1"/>
    <property type="molecule type" value="Genomic_DNA"/>
</dbReference>
<keyword evidence="5 8" id="KW-0862">Zinc</keyword>
<feature type="region of interest" description="Disordered" evidence="9">
    <location>
        <begin position="96"/>
        <end position="139"/>
    </location>
</feature>
<gene>
    <name evidence="12" type="ORF">CEUTPL_LOCUS1347</name>
</gene>
<evidence type="ECO:0000256" key="1">
    <source>
        <dbReference type="ARBA" id="ARBA00004123"/>
    </source>
</evidence>
<dbReference type="Pfam" id="PF00096">
    <property type="entry name" value="zf-C2H2"/>
    <property type="match status" value="6"/>
</dbReference>
<dbReference type="PANTHER" id="PTHR24394:SF29">
    <property type="entry name" value="MYONEURIN"/>
    <property type="match status" value="1"/>
</dbReference>
<dbReference type="PROSITE" id="PS50157">
    <property type="entry name" value="ZINC_FINGER_C2H2_2"/>
    <property type="match status" value="12"/>
</dbReference>
<dbReference type="GO" id="GO:0005634">
    <property type="term" value="C:nucleus"/>
    <property type="evidence" value="ECO:0007669"/>
    <property type="project" value="UniProtKB-SubCell"/>
</dbReference>
<feature type="binding site" evidence="8">
    <location>
        <position position="57"/>
    </location>
    <ligand>
        <name>Zn(2+)</name>
        <dbReference type="ChEBI" id="CHEBI:29105"/>
    </ligand>
</feature>
<dbReference type="PANTHER" id="PTHR24394">
    <property type="entry name" value="ZINC FINGER PROTEIN"/>
    <property type="match status" value="1"/>
</dbReference>
<keyword evidence="2 8" id="KW-0479">Metal-binding</keyword>
<keyword evidence="6" id="KW-0539">Nucleus</keyword>
<dbReference type="InterPro" id="IPR036236">
    <property type="entry name" value="Znf_C2H2_sf"/>
</dbReference>
<evidence type="ECO:0000313" key="12">
    <source>
        <dbReference type="EMBL" id="CAG9760624.1"/>
    </source>
</evidence>
<evidence type="ECO:0000256" key="8">
    <source>
        <dbReference type="PROSITE-ProRule" id="PRU01263"/>
    </source>
</evidence>
<feature type="domain" description="C2H2-type" evidence="10">
    <location>
        <begin position="396"/>
        <end position="424"/>
    </location>
</feature>
<dbReference type="GO" id="GO:0030674">
    <property type="term" value="F:protein-macromolecule adaptor activity"/>
    <property type="evidence" value="ECO:0007669"/>
    <property type="project" value="UniProtKB-ARBA"/>
</dbReference>
<evidence type="ECO:0000256" key="7">
    <source>
        <dbReference type="PROSITE-ProRule" id="PRU00042"/>
    </source>
</evidence>
<feature type="domain" description="C2H2-type" evidence="10">
    <location>
        <begin position="247"/>
        <end position="274"/>
    </location>
</feature>
<dbReference type="GO" id="GO:0003690">
    <property type="term" value="F:double-stranded DNA binding"/>
    <property type="evidence" value="ECO:0007669"/>
    <property type="project" value="UniProtKB-ARBA"/>
</dbReference>
<evidence type="ECO:0000259" key="11">
    <source>
        <dbReference type="PROSITE" id="PS51915"/>
    </source>
</evidence>
<keyword evidence="4 7" id="KW-0863">Zinc-finger</keyword>
<feature type="binding site" evidence="8">
    <location>
        <position position="19"/>
    </location>
    <ligand>
        <name>Zn(2+)</name>
        <dbReference type="ChEBI" id="CHEBI:29105"/>
    </ligand>
</feature>
<feature type="binding site" evidence="8">
    <location>
        <position position="16"/>
    </location>
    <ligand>
        <name>Zn(2+)</name>
        <dbReference type="ChEBI" id="CHEBI:29105"/>
    </ligand>
</feature>
<dbReference type="PROSITE" id="PS51915">
    <property type="entry name" value="ZAD"/>
    <property type="match status" value="1"/>
</dbReference>
<dbReference type="GO" id="GO:0003682">
    <property type="term" value="F:chromatin binding"/>
    <property type="evidence" value="ECO:0007669"/>
    <property type="project" value="UniProtKB-ARBA"/>
</dbReference>
<dbReference type="GO" id="GO:0000981">
    <property type="term" value="F:DNA-binding transcription factor activity, RNA polymerase II-specific"/>
    <property type="evidence" value="ECO:0007669"/>
    <property type="project" value="TreeGrafter"/>
</dbReference>
<dbReference type="GO" id="GO:0040029">
    <property type="term" value="P:epigenetic regulation of gene expression"/>
    <property type="evidence" value="ECO:0007669"/>
    <property type="project" value="UniProtKB-ARBA"/>
</dbReference>
<evidence type="ECO:0000256" key="5">
    <source>
        <dbReference type="ARBA" id="ARBA00022833"/>
    </source>
</evidence>
<evidence type="ECO:0000313" key="13">
    <source>
        <dbReference type="Proteomes" id="UP001152799"/>
    </source>
</evidence>
<dbReference type="FunFam" id="3.30.160.60:FF:000690">
    <property type="entry name" value="Zinc finger protein 354C"/>
    <property type="match status" value="1"/>
</dbReference>
<dbReference type="Proteomes" id="UP001152799">
    <property type="component" value="Chromosome 1"/>
</dbReference>
<evidence type="ECO:0000256" key="6">
    <source>
        <dbReference type="ARBA" id="ARBA00023242"/>
    </source>
</evidence>
<feature type="domain" description="C2H2-type" evidence="10">
    <location>
        <begin position="452"/>
        <end position="479"/>
    </location>
</feature>
<dbReference type="GO" id="GO:0008270">
    <property type="term" value="F:zinc ion binding"/>
    <property type="evidence" value="ECO:0007669"/>
    <property type="project" value="UniProtKB-UniRule"/>
</dbReference>
<dbReference type="GO" id="GO:0000785">
    <property type="term" value="C:chromatin"/>
    <property type="evidence" value="ECO:0007669"/>
    <property type="project" value="UniProtKB-ARBA"/>
</dbReference>
<feature type="domain" description="C2H2-type" evidence="10">
    <location>
        <begin position="275"/>
        <end position="302"/>
    </location>
</feature>
<evidence type="ECO:0000256" key="9">
    <source>
        <dbReference type="SAM" id="MobiDB-lite"/>
    </source>
</evidence>
<name>A0A9N9MB25_9CUCU</name>
<dbReference type="FunFam" id="3.30.160.60:FF:000417">
    <property type="entry name" value="Zinc finger protein"/>
    <property type="match status" value="1"/>
</dbReference>
<feature type="domain" description="C2H2-type" evidence="10">
    <location>
        <begin position="536"/>
        <end position="563"/>
    </location>
</feature>
<dbReference type="InterPro" id="IPR012934">
    <property type="entry name" value="Znf_AD"/>
</dbReference>
<proteinExistence type="predicted"/>
<keyword evidence="13" id="KW-1185">Reference proteome</keyword>
<protein>
    <submittedName>
        <fullName evidence="12">Uncharacterized protein</fullName>
    </submittedName>
</protein>
<feature type="domain" description="C2H2-type" evidence="10">
    <location>
        <begin position="369"/>
        <end position="391"/>
    </location>
</feature>
<dbReference type="PROSITE" id="PS00028">
    <property type="entry name" value="ZINC_FINGER_C2H2_1"/>
    <property type="match status" value="12"/>
</dbReference>
<reference evidence="12" key="1">
    <citation type="submission" date="2022-01" db="EMBL/GenBank/DDBJ databases">
        <authorList>
            <person name="King R."/>
        </authorList>
    </citation>
    <scope>NUCLEOTIDE SEQUENCE</scope>
</reference>
<feature type="compositionally biased region" description="Polar residues" evidence="9">
    <location>
        <begin position="97"/>
        <end position="123"/>
    </location>
</feature>
<feature type="domain" description="C2H2-type" evidence="10">
    <location>
        <begin position="330"/>
        <end position="357"/>
    </location>
</feature>
<sequence length="570" mass="65966">MEAYEVLSSKSFGSICRTCLVFGDHFLIEKVSSGGTNLKNILESMLENDPLLPKQMCKNCIKLMYKTHDFLNKCKSSDKILKKILLRESGKKEMVKKQSSSFKTQSANQIKTEPINNTLTSSIEENDIKKNSDVDTDSDIGDMAELESKLSESDKTPQTKNDSDLLTEISTMKEEISNIRVKNIARLRQMAKAQLVNSNELPKNNKRTYVLRKGPPYTCITCNSSYKTHEELKKHKQETKHKKSLKYKCNYCDRKYDTYCKFEEHVRTHTGEKPNKCPTCGKCFNFKTDLKRHMVMHMEVKPYICQFCNKGFARRQYLVDHERKHTGEQLLCPFCGKGFHSYSTLTYHEKTHKGPPGCVRNPLTKDRLYQCNLCEKTLLTEQTLKAHLLLHGPRNFSCEICGKTYISKNRLQDHIKLTHQNNTFSCHLCKKEYKQKSGLEVHLKSHSGENIYPCDECGKQFACKGSLYQHKRVHTGDTKYQCKECLHICINRRHLENHLRIHTGEKPFSCIYCGKLFAQKANMQAHTKIHTGERNHHCKLCEKSFYDTRGLKKHMAVHEKHNLQNNGGQT</sequence>
<organism evidence="12 13">
    <name type="scientific">Ceutorhynchus assimilis</name>
    <name type="common">cabbage seed weevil</name>
    <dbReference type="NCBI Taxonomy" id="467358"/>
    <lineage>
        <taxon>Eukaryota</taxon>
        <taxon>Metazoa</taxon>
        <taxon>Ecdysozoa</taxon>
        <taxon>Arthropoda</taxon>
        <taxon>Hexapoda</taxon>
        <taxon>Insecta</taxon>
        <taxon>Pterygota</taxon>
        <taxon>Neoptera</taxon>
        <taxon>Endopterygota</taxon>
        <taxon>Coleoptera</taxon>
        <taxon>Polyphaga</taxon>
        <taxon>Cucujiformia</taxon>
        <taxon>Curculionidae</taxon>
        <taxon>Ceutorhynchinae</taxon>
        <taxon>Ceutorhynchus</taxon>
    </lineage>
</organism>
<dbReference type="AlphaFoldDB" id="A0A9N9MB25"/>
<evidence type="ECO:0000259" key="10">
    <source>
        <dbReference type="PROSITE" id="PS50157"/>
    </source>
</evidence>
<feature type="domain" description="ZAD" evidence="11">
    <location>
        <begin position="14"/>
        <end position="84"/>
    </location>
</feature>
<dbReference type="GO" id="GO:0043565">
    <property type="term" value="F:sequence-specific DNA binding"/>
    <property type="evidence" value="ECO:0007669"/>
    <property type="project" value="UniProtKB-ARBA"/>
</dbReference>
<accession>A0A9N9MB25</accession>
<evidence type="ECO:0000256" key="2">
    <source>
        <dbReference type="ARBA" id="ARBA00022723"/>
    </source>
</evidence>
<evidence type="ECO:0000256" key="4">
    <source>
        <dbReference type="ARBA" id="ARBA00022771"/>
    </source>
</evidence>
<dbReference type="SMART" id="SM00868">
    <property type="entry name" value="zf-AD"/>
    <property type="match status" value="1"/>
</dbReference>
<dbReference type="Pfam" id="PF13894">
    <property type="entry name" value="zf-C2H2_4"/>
    <property type="match status" value="1"/>
</dbReference>
<dbReference type="SMART" id="SM00355">
    <property type="entry name" value="ZnF_C2H2"/>
    <property type="match status" value="12"/>
</dbReference>
<feature type="binding site" evidence="8">
    <location>
        <position position="60"/>
    </location>
    <ligand>
        <name>Zn(2+)</name>
        <dbReference type="ChEBI" id="CHEBI:29105"/>
    </ligand>
</feature>